<evidence type="ECO:0000259" key="3">
    <source>
        <dbReference type="PROSITE" id="PS50893"/>
    </source>
</evidence>
<gene>
    <name evidence="4" type="ORF">ACFQ5T_07430</name>
</gene>
<keyword evidence="5" id="KW-1185">Reference proteome</keyword>
<accession>A0ABW4H412</accession>
<dbReference type="InterPro" id="IPR003593">
    <property type="entry name" value="AAA+_ATPase"/>
</dbReference>
<name>A0ABW4H412_9LACO</name>
<dbReference type="RefSeq" id="WP_125701279.1">
    <property type="nucleotide sequence ID" value="NZ_JBHTOM010000009.1"/>
</dbReference>
<dbReference type="PANTHER" id="PTHR43158:SF1">
    <property type="entry name" value="ABC TRANSPORTER, ATP-BINDING PROTEIN"/>
    <property type="match status" value="1"/>
</dbReference>
<evidence type="ECO:0000313" key="5">
    <source>
        <dbReference type="Proteomes" id="UP001597195"/>
    </source>
</evidence>
<organism evidence="4 5">
    <name type="scientific">Levilactobacillus fuyuanensis</name>
    <dbReference type="NCBI Taxonomy" id="2486022"/>
    <lineage>
        <taxon>Bacteria</taxon>
        <taxon>Bacillati</taxon>
        <taxon>Bacillota</taxon>
        <taxon>Bacilli</taxon>
        <taxon>Lactobacillales</taxon>
        <taxon>Lactobacillaceae</taxon>
        <taxon>Levilactobacillus</taxon>
    </lineage>
</organism>
<evidence type="ECO:0000313" key="4">
    <source>
        <dbReference type="EMBL" id="MFD1549527.1"/>
    </source>
</evidence>
<dbReference type="Pfam" id="PF00005">
    <property type="entry name" value="ABC_tran"/>
    <property type="match status" value="1"/>
</dbReference>
<dbReference type="SMART" id="SM00382">
    <property type="entry name" value="AAA"/>
    <property type="match status" value="1"/>
</dbReference>
<dbReference type="Gene3D" id="3.40.50.300">
    <property type="entry name" value="P-loop containing nucleotide triphosphate hydrolases"/>
    <property type="match status" value="1"/>
</dbReference>
<keyword evidence="1" id="KW-0547">Nucleotide-binding</keyword>
<reference evidence="5" key="1">
    <citation type="journal article" date="2019" name="Int. J. Syst. Evol. Microbiol.">
        <title>The Global Catalogue of Microorganisms (GCM) 10K type strain sequencing project: providing services to taxonomists for standard genome sequencing and annotation.</title>
        <authorList>
            <consortium name="The Broad Institute Genomics Platform"/>
            <consortium name="The Broad Institute Genome Sequencing Center for Infectious Disease"/>
            <person name="Wu L."/>
            <person name="Ma J."/>
        </authorList>
    </citation>
    <scope>NUCLEOTIDE SEQUENCE [LARGE SCALE GENOMIC DNA]</scope>
    <source>
        <strain evidence="5">CCM 8906</strain>
    </source>
</reference>
<sequence length="239" mass="26460">MTNVLAINQVGYKHNFKTILHDVDLTLETGKIIGLLGENGAGKTTLMRLITGSAKGSGTIAVCGDTSTAHHKSHVSFTEQLRGFAASTRVDRVADFYRTVYPDFDGARFEEMVTFLQIDTSLKLAALSKGMKEKVIIALTLARQVNLYLLDEPFSGIDSMSRKRIISSILKWKPADATMVISDHYVSEIAPILDEVVIVKDQTVYAHKESDAIREEFGLSIEDYYESLYTETEGGADRD</sequence>
<dbReference type="InterPro" id="IPR027417">
    <property type="entry name" value="P-loop_NTPase"/>
</dbReference>
<evidence type="ECO:0000256" key="2">
    <source>
        <dbReference type="ARBA" id="ARBA00022840"/>
    </source>
</evidence>
<comment type="caution">
    <text evidence="4">The sequence shown here is derived from an EMBL/GenBank/DDBJ whole genome shotgun (WGS) entry which is preliminary data.</text>
</comment>
<evidence type="ECO:0000256" key="1">
    <source>
        <dbReference type="ARBA" id="ARBA00022741"/>
    </source>
</evidence>
<dbReference type="Proteomes" id="UP001597195">
    <property type="component" value="Unassembled WGS sequence"/>
</dbReference>
<dbReference type="SUPFAM" id="SSF52540">
    <property type="entry name" value="P-loop containing nucleoside triphosphate hydrolases"/>
    <property type="match status" value="1"/>
</dbReference>
<dbReference type="EMBL" id="JBHTOM010000009">
    <property type="protein sequence ID" value="MFD1549527.1"/>
    <property type="molecule type" value="Genomic_DNA"/>
</dbReference>
<dbReference type="InterPro" id="IPR003439">
    <property type="entry name" value="ABC_transporter-like_ATP-bd"/>
</dbReference>
<keyword evidence="2 4" id="KW-0067">ATP-binding</keyword>
<feature type="domain" description="ABC transporter" evidence="3">
    <location>
        <begin position="5"/>
        <end position="226"/>
    </location>
</feature>
<dbReference type="PANTHER" id="PTHR43158">
    <property type="entry name" value="SKFA PEPTIDE EXPORT ATP-BINDING PROTEIN SKFE"/>
    <property type="match status" value="1"/>
</dbReference>
<dbReference type="PROSITE" id="PS50893">
    <property type="entry name" value="ABC_TRANSPORTER_2"/>
    <property type="match status" value="1"/>
</dbReference>
<proteinExistence type="predicted"/>
<protein>
    <submittedName>
        <fullName evidence="4">ATP-binding cassette domain-containing protein</fullName>
    </submittedName>
</protein>
<dbReference type="GO" id="GO:0005524">
    <property type="term" value="F:ATP binding"/>
    <property type="evidence" value="ECO:0007669"/>
    <property type="project" value="UniProtKB-KW"/>
</dbReference>